<dbReference type="Proteomes" id="UP001153332">
    <property type="component" value="Unassembled WGS sequence"/>
</dbReference>
<gene>
    <name evidence="1" type="ORF">O1611_g1519</name>
</gene>
<accession>A0ACC2JXC4</accession>
<dbReference type="EMBL" id="JAPUUL010000180">
    <property type="protein sequence ID" value="KAJ8132104.1"/>
    <property type="molecule type" value="Genomic_DNA"/>
</dbReference>
<comment type="caution">
    <text evidence="1">The sequence shown here is derived from an EMBL/GenBank/DDBJ whole genome shotgun (WGS) entry which is preliminary data.</text>
</comment>
<evidence type="ECO:0000313" key="1">
    <source>
        <dbReference type="EMBL" id="KAJ8132104.1"/>
    </source>
</evidence>
<evidence type="ECO:0000313" key="2">
    <source>
        <dbReference type="Proteomes" id="UP001153332"/>
    </source>
</evidence>
<protein>
    <submittedName>
        <fullName evidence="1">Uncharacterized protein</fullName>
    </submittedName>
</protein>
<sequence>METTDIGLASYGPYIGVVVMQSLLTERIGFLVNQWEISEEEFLDLLLNVFVYRIWYCMVMVLAKTAILLEWIHIFIPGREKTWFFWTARTMIILNITAYTLAIILTAVSCIPTWKIWQPWVGGHCFDRRTTDVLTAWVNLFIDLAIFALPQPVIWKLHMPRGRKIGVSIIFSIGLLVVACATGRIHANMILEYHGNTTYGVTMNALWAFGETTGVVIVFSTPAIAKAFSRKTFLGRFLLTFQSWTRLKDSGTGESGDSNRSHIWPPTIGGSGGRQPRKPTETELALAETQKGDDNEPEVDHHLMMSSIDNTKAGIVKTTNVERMEESASSTSIGQILESQHPWMNDARLWP</sequence>
<name>A0ACC2JXC4_9PEZI</name>
<proteinExistence type="predicted"/>
<keyword evidence="2" id="KW-1185">Reference proteome</keyword>
<reference evidence="1" key="1">
    <citation type="submission" date="2022-12" db="EMBL/GenBank/DDBJ databases">
        <title>Genome Sequence of Lasiodiplodia mahajangana.</title>
        <authorList>
            <person name="Buettner E."/>
        </authorList>
    </citation>
    <scope>NUCLEOTIDE SEQUENCE</scope>
    <source>
        <strain evidence="1">VT137</strain>
    </source>
</reference>
<organism evidence="1 2">
    <name type="scientific">Lasiodiplodia mahajangana</name>
    <dbReference type="NCBI Taxonomy" id="1108764"/>
    <lineage>
        <taxon>Eukaryota</taxon>
        <taxon>Fungi</taxon>
        <taxon>Dikarya</taxon>
        <taxon>Ascomycota</taxon>
        <taxon>Pezizomycotina</taxon>
        <taxon>Dothideomycetes</taxon>
        <taxon>Dothideomycetes incertae sedis</taxon>
        <taxon>Botryosphaeriales</taxon>
        <taxon>Botryosphaeriaceae</taxon>
        <taxon>Lasiodiplodia</taxon>
    </lineage>
</organism>